<reference evidence="3" key="1">
    <citation type="journal article" date="2019" name="Int. J. Syst. Evol. Microbiol.">
        <title>The Global Catalogue of Microorganisms (GCM) 10K type strain sequencing project: providing services to taxonomists for standard genome sequencing and annotation.</title>
        <authorList>
            <consortium name="The Broad Institute Genomics Platform"/>
            <consortium name="The Broad Institute Genome Sequencing Center for Infectious Disease"/>
            <person name="Wu L."/>
            <person name="Ma J."/>
        </authorList>
    </citation>
    <scope>NUCLEOTIDE SEQUENCE [LARGE SCALE GENOMIC DNA]</scope>
    <source>
        <strain evidence="3">CGMCC 4.7683</strain>
    </source>
</reference>
<comment type="caution">
    <text evidence="2">The sequence shown here is derived from an EMBL/GenBank/DDBJ whole genome shotgun (WGS) entry which is preliminary data.</text>
</comment>
<proteinExistence type="predicted"/>
<sequence length="79" mass="8081">MQIRAADPGAQHADGDVAGADRGIRNVGEFQAGCSVGFDQCLHGAKSGPAAPPESIASFCNPSLAPLHKDGYQRLATFG</sequence>
<organism evidence="2 3">
    <name type="scientific">Amycolatopsis oliviviridis</name>
    <dbReference type="NCBI Taxonomy" id="1471590"/>
    <lineage>
        <taxon>Bacteria</taxon>
        <taxon>Bacillati</taxon>
        <taxon>Actinomycetota</taxon>
        <taxon>Actinomycetes</taxon>
        <taxon>Pseudonocardiales</taxon>
        <taxon>Pseudonocardiaceae</taxon>
        <taxon>Amycolatopsis</taxon>
    </lineage>
</organism>
<evidence type="ECO:0000256" key="1">
    <source>
        <dbReference type="SAM" id="MobiDB-lite"/>
    </source>
</evidence>
<dbReference type="EMBL" id="BNAY01000010">
    <property type="protein sequence ID" value="GHH33135.1"/>
    <property type="molecule type" value="Genomic_DNA"/>
</dbReference>
<feature type="region of interest" description="Disordered" evidence="1">
    <location>
        <begin position="1"/>
        <end position="20"/>
    </location>
</feature>
<accession>A0ABQ3M460</accession>
<gene>
    <name evidence="2" type="ORF">GCM10017790_71300</name>
</gene>
<keyword evidence="3" id="KW-1185">Reference proteome</keyword>
<dbReference type="Proteomes" id="UP000635387">
    <property type="component" value="Unassembled WGS sequence"/>
</dbReference>
<protein>
    <submittedName>
        <fullName evidence="2">Uncharacterized protein</fullName>
    </submittedName>
</protein>
<name>A0ABQ3M460_9PSEU</name>
<evidence type="ECO:0000313" key="3">
    <source>
        <dbReference type="Proteomes" id="UP000635387"/>
    </source>
</evidence>
<evidence type="ECO:0000313" key="2">
    <source>
        <dbReference type="EMBL" id="GHH33135.1"/>
    </source>
</evidence>